<evidence type="ECO:0000313" key="1">
    <source>
        <dbReference type="EMBL" id="MQM30245.1"/>
    </source>
</evidence>
<proteinExistence type="predicted"/>
<reference evidence="1 2" key="1">
    <citation type="submission" date="2017-09" db="EMBL/GenBank/DDBJ databases">
        <title>Metagenomic Analysis Reveals Denitrifying Candidatus Accumulibacter and Flanking Population as a Source of N2O.</title>
        <authorList>
            <person name="Gao H."/>
            <person name="Mao Y."/>
            <person name="Zhao X."/>
            <person name="Liu W.-T."/>
            <person name="Zhang T."/>
            <person name="Wells G."/>
        </authorList>
    </citation>
    <scope>NUCLEOTIDE SEQUENCE [LARGE SCALE GENOMIC DNA]</scope>
    <source>
        <strain evidence="1">CANDO_2_IC</strain>
    </source>
</reference>
<comment type="caution">
    <text evidence="1">The sequence shown here is derived from an EMBL/GenBank/DDBJ whole genome shotgun (WGS) entry which is preliminary data.</text>
</comment>
<accession>A0A6A7RS25</accession>
<protein>
    <submittedName>
        <fullName evidence="1">Uncharacterized protein</fullName>
    </submittedName>
</protein>
<gene>
    <name evidence="1" type="ORF">CRU78_06765</name>
</gene>
<evidence type="ECO:0000313" key="2">
    <source>
        <dbReference type="Proteomes" id="UP000342300"/>
    </source>
</evidence>
<name>A0A6A7RS25_9PROT</name>
<dbReference type="AlphaFoldDB" id="A0A6A7RS25"/>
<dbReference type="EMBL" id="PDHS01000145">
    <property type="protein sequence ID" value="MQM30245.1"/>
    <property type="molecule type" value="Genomic_DNA"/>
</dbReference>
<dbReference type="Proteomes" id="UP000342300">
    <property type="component" value="Unassembled WGS sequence"/>
</dbReference>
<sequence length="208" mass="23033">MITGYHAVRKAAQHIAGAIDRSVDSLREGRVEHEPAMTDRMLGAIEESLNGYKKKGIQWSAKTLTDRGRGSQESRYGADFMGVLNITLPEFVVSKGFLAQAKLIRNSNSGDLKKLKQQCKKMLDLSPDSFVFLYGQDGVRVVPAISVVAAKVDPLLLYSRSAQRFFEEHFECFIGDGNIQSATPTTLDSMCERFEARSAIEIRAVLAD</sequence>
<organism evidence="1 2">
    <name type="scientific">Candidatus Accumulibacter phosphatis</name>
    <dbReference type="NCBI Taxonomy" id="327160"/>
    <lineage>
        <taxon>Bacteria</taxon>
        <taxon>Pseudomonadati</taxon>
        <taxon>Pseudomonadota</taxon>
        <taxon>Betaproteobacteria</taxon>
        <taxon>Candidatus Accumulibacter</taxon>
    </lineage>
</organism>